<feature type="transmembrane region" description="Helical" evidence="7">
    <location>
        <begin position="46"/>
        <end position="69"/>
    </location>
</feature>
<feature type="transmembrane region" description="Helical" evidence="7">
    <location>
        <begin position="214"/>
        <end position="233"/>
    </location>
</feature>
<evidence type="ECO:0000256" key="6">
    <source>
        <dbReference type="ARBA" id="ARBA00023136"/>
    </source>
</evidence>
<evidence type="ECO:0000259" key="8">
    <source>
        <dbReference type="PROSITE" id="PS50850"/>
    </source>
</evidence>
<dbReference type="RefSeq" id="WP_006585298.1">
    <property type="nucleotide sequence ID" value="NZ_CATOUV010000001.1"/>
</dbReference>
<gene>
    <name evidence="10" type="ORF">AAC431_05950</name>
    <name evidence="9" type="ORF">F6H94_05865</name>
</gene>
<dbReference type="EMBL" id="JBBVUL010000010">
    <property type="protein sequence ID" value="MEL0565465.1"/>
    <property type="molecule type" value="Genomic_DNA"/>
</dbReference>
<evidence type="ECO:0000313" key="10">
    <source>
        <dbReference type="EMBL" id="MEL0565465.1"/>
    </source>
</evidence>
<comment type="caution">
    <text evidence="9">The sequence shown here is derived from an EMBL/GenBank/DDBJ whole genome shotgun (WGS) entry which is preliminary data.</text>
</comment>
<evidence type="ECO:0000313" key="9">
    <source>
        <dbReference type="EMBL" id="KAA9321945.1"/>
    </source>
</evidence>
<accession>A0A5N1I8J7</accession>
<feature type="transmembrane region" description="Helical" evidence="7">
    <location>
        <begin position="372"/>
        <end position="392"/>
    </location>
</feature>
<evidence type="ECO:0000256" key="7">
    <source>
        <dbReference type="SAM" id="Phobius"/>
    </source>
</evidence>
<dbReference type="PROSITE" id="PS50850">
    <property type="entry name" value="MFS"/>
    <property type="match status" value="1"/>
</dbReference>
<reference evidence="10 12" key="2">
    <citation type="submission" date="2024-04" db="EMBL/GenBank/DDBJ databases">
        <title>Three lactobacilli isolated from voided urine samples from females with type 2 diabetes.</title>
        <authorList>
            <person name="Kula A."/>
            <person name="Stegman N."/>
            <person name="Putonti C."/>
        </authorList>
    </citation>
    <scope>NUCLEOTIDE SEQUENCE [LARGE SCALE GENOMIC DNA]</scope>
    <source>
        <strain evidence="10 12">1855</strain>
    </source>
</reference>
<keyword evidence="12" id="KW-1185">Reference proteome</keyword>
<proteinExistence type="predicted"/>
<feature type="transmembrane region" description="Helical" evidence="7">
    <location>
        <begin position="166"/>
        <end position="185"/>
    </location>
</feature>
<dbReference type="InterPro" id="IPR011701">
    <property type="entry name" value="MFS"/>
</dbReference>
<keyword evidence="3" id="KW-1003">Cell membrane</keyword>
<feature type="transmembrane region" description="Helical" evidence="7">
    <location>
        <begin position="138"/>
        <end position="160"/>
    </location>
</feature>
<feature type="domain" description="Major facilitator superfamily (MFS) profile" evidence="8">
    <location>
        <begin position="214"/>
        <end position="404"/>
    </location>
</feature>
<dbReference type="InterPro" id="IPR020846">
    <property type="entry name" value="MFS_dom"/>
</dbReference>
<keyword evidence="6 7" id="KW-0472">Membrane</keyword>
<dbReference type="KEGG" id="lje:BUE77_01285"/>
<dbReference type="Gene3D" id="1.20.1250.20">
    <property type="entry name" value="MFS general substrate transporter like domains"/>
    <property type="match status" value="1"/>
</dbReference>
<dbReference type="GO" id="GO:0005886">
    <property type="term" value="C:plasma membrane"/>
    <property type="evidence" value="ECO:0007669"/>
    <property type="project" value="UniProtKB-SubCell"/>
</dbReference>
<sequence>MKTAHGATQVKEVNIHSLLLGELITWLGSSFIWPLTSVYLNKELHVSLAMIGVVLFFNCMANMFGSMIAGRLYDRINPYPLVVAGLFLDAVVLFLLALFPGWPEYWLWLTLAGFFAGWDGALINSMATSIKKIPSKKVFNLIYFAQNIGVVTGTLAVGYLYDFSVIFLFVLAAILYLLATINAAINYRPIIAYHKELLKNKVKKEKKKVKLPKANLLMNYGLFITLGITWLMYMNWESNLSVYIVSFKIPFHMYSLLWTVNALIIVIIQAVLARFEHIFKTTFQQVVFGILMFSLSFVTLIFARDFGHFLLSMVILTFGEATAFPAIPSYVNDLTPIEVKGEYQGLTIVASSAGRAIGPLIGGLIIDQFSYIPFFIFAAIVIFLCLAILVPMHTHVKSKIKLFK</sequence>
<organism evidence="9 11">
    <name type="scientific">Lactobacillus jensenii</name>
    <dbReference type="NCBI Taxonomy" id="109790"/>
    <lineage>
        <taxon>Bacteria</taxon>
        <taxon>Bacillati</taxon>
        <taxon>Bacillota</taxon>
        <taxon>Bacilli</taxon>
        <taxon>Lactobacillales</taxon>
        <taxon>Lactobacillaceae</taxon>
        <taxon>Lactobacillus</taxon>
    </lineage>
</organism>
<evidence type="ECO:0000256" key="4">
    <source>
        <dbReference type="ARBA" id="ARBA00022692"/>
    </source>
</evidence>
<keyword evidence="2" id="KW-0813">Transport</keyword>
<feature type="transmembrane region" description="Helical" evidence="7">
    <location>
        <begin position="20"/>
        <end position="40"/>
    </location>
</feature>
<reference evidence="9 11" key="1">
    <citation type="submission" date="2019-09" db="EMBL/GenBank/DDBJ databases">
        <title>Draft genome sequence assemblies of isolates from the urinary tract.</title>
        <authorList>
            <person name="Mores C.R."/>
            <person name="Putonti C."/>
            <person name="Wolfe A.J."/>
        </authorList>
    </citation>
    <scope>NUCLEOTIDE SEQUENCE [LARGE SCALE GENOMIC DNA]</scope>
    <source>
        <strain evidence="9 11">UMB246</strain>
    </source>
</reference>
<dbReference type="SUPFAM" id="SSF103473">
    <property type="entry name" value="MFS general substrate transporter"/>
    <property type="match status" value="1"/>
</dbReference>
<dbReference type="OrthoDB" id="3268460at2"/>
<feature type="transmembrane region" description="Helical" evidence="7">
    <location>
        <begin position="285"/>
        <end position="303"/>
    </location>
</feature>
<dbReference type="InterPro" id="IPR036259">
    <property type="entry name" value="MFS_trans_sf"/>
</dbReference>
<dbReference type="AlphaFoldDB" id="A0A5N1I8J7"/>
<evidence type="ECO:0000313" key="11">
    <source>
        <dbReference type="Proteomes" id="UP000327236"/>
    </source>
</evidence>
<dbReference type="PANTHER" id="PTHR23517">
    <property type="entry name" value="RESISTANCE PROTEIN MDTM, PUTATIVE-RELATED-RELATED"/>
    <property type="match status" value="1"/>
</dbReference>
<dbReference type="GO" id="GO:0022857">
    <property type="term" value="F:transmembrane transporter activity"/>
    <property type="evidence" value="ECO:0007669"/>
    <property type="project" value="InterPro"/>
</dbReference>
<evidence type="ECO:0000256" key="3">
    <source>
        <dbReference type="ARBA" id="ARBA00022475"/>
    </source>
</evidence>
<dbReference type="Proteomes" id="UP000327236">
    <property type="component" value="Unassembled WGS sequence"/>
</dbReference>
<dbReference type="PANTHER" id="PTHR23517:SF10">
    <property type="entry name" value="MAJOR FACILITATOR SUPERFAMILY (MFS) PROFILE DOMAIN-CONTAINING PROTEIN"/>
    <property type="match status" value="1"/>
</dbReference>
<evidence type="ECO:0000256" key="5">
    <source>
        <dbReference type="ARBA" id="ARBA00022989"/>
    </source>
</evidence>
<keyword evidence="4 7" id="KW-0812">Transmembrane</keyword>
<dbReference type="EMBL" id="VYWW01000024">
    <property type="protein sequence ID" value="KAA9321945.1"/>
    <property type="molecule type" value="Genomic_DNA"/>
</dbReference>
<dbReference type="GeneID" id="31742332"/>
<dbReference type="Pfam" id="PF07690">
    <property type="entry name" value="MFS_1"/>
    <property type="match status" value="1"/>
</dbReference>
<feature type="transmembrane region" description="Helical" evidence="7">
    <location>
        <begin position="105"/>
        <end position="126"/>
    </location>
</feature>
<keyword evidence="5 7" id="KW-1133">Transmembrane helix</keyword>
<protein>
    <submittedName>
        <fullName evidence="9">MFS transporter</fullName>
    </submittedName>
</protein>
<dbReference type="CDD" id="cd17329">
    <property type="entry name" value="MFS_MdtH_MDR_like"/>
    <property type="match status" value="1"/>
</dbReference>
<comment type="subcellular location">
    <subcellularLocation>
        <location evidence="1">Cell membrane</location>
        <topology evidence="1">Multi-pass membrane protein</topology>
    </subcellularLocation>
</comment>
<feature type="transmembrane region" description="Helical" evidence="7">
    <location>
        <begin position="253"/>
        <end position="273"/>
    </location>
</feature>
<evidence type="ECO:0000313" key="12">
    <source>
        <dbReference type="Proteomes" id="UP001385848"/>
    </source>
</evidence>
<evidence type="ECO:0000256" key="2">
    <source>
        <dbReference type="ARBA" id="ARBA00022448"/>
    </source>
</evidence>
<feature type="transmembrane region" description="Helical" evidence="7">
    <location>
        <begin position="81"/>
        <end position="99"/>
    </location>
</feature>
<dbReference type="InterPro" id="IPR050171">
    <property type="entry name" value="MFS_Transporters"/>
</dbReference>
<name>A0A5N1I8J7_LACJE</name>
<dbReference type="Proteomes" id="UP001385848">
    <property type="component" value="Unassembled WGS sequence"/>
</dbReference>
<evidence type="ECO:0000256" key="1">
    <source>
        <dbReference type="ARBA" id="ARBA00004651"/>
    </source>
</evidence>